<dbReference type="InterPro" id="IPR012677">
    <property type="entry name" value="Nucleotide-bd_a/b_plait_sf"/>
</dbReference>
<evidence type="ECO:0000313" key="3">
    <source>
        <dbReference type="EMBL" id="GKV22403.1"/>
    </source>
</evidence>
<dbReference type="Proteomes" id="UP001054252">
    <property type="component" value="Unassembled WGS sequence"/>
</dbReference>
<proteinExistence type="predicted"/>
<evidence type="ECO:0000259" key="2">
    <source>
        <dbReference type="PROSITE" id="PS50102"/>
    </source>
</evidence>
<keyword evidence="4" id="KW-1185">Reference proteome</keyword>
<organism evidence="3 4">
    <name type="scientific">Rubroshorea leprosula</name>
    <dbReference type="NCBI Taxonomy" id="152421"/>
    <lineage>
        <taxon>Eukaryota</taxon>
        <taxon>Viridiplantae</taxon>
        <taxon>Streptophyta</taxon>
        <taxon>Embryophyta</taxon>
        <taxon>Tracheophyta</taxon>
        <taxon>Spermatophyta</taxon>
        <taxon>Magnoliopsida</taxon>
        <taxon>eudicotyledons</taxon>
        <taxon>Gunneridae</taxon>
        <taxon>Pentapetalae</taxon>
        <taxon>rosids</taxon>
        <taxon>malvids</taxon>
        <taxon>Malvales</taxon>
        <taxon>Dipterocarpaceae</taxon>
        <taxon>Rubroshorea</taxon>
    </lineage>
</organism>
<dbReference type="InterPro" id="IPR000504">
    <property type="entry name" value="RRM_dom"/>
</dbReference>
<dbReference type="SUPFAM" id="SSF54928">
    <property type="entry name" value="RNA-binding domain, RBD"/>
    <property type="match status" value="1"/>
</dbReference>
<dbReference type="PANTHER" id="PTHR32343">
    <property type="entry name" value="SERINE/ARGININE-RICH SPLICING FACTOR"/>
    <property type="match status" value="1"/>
</dbReference>
<name>A0AAV5KCV7_9ROSI</name>
<dbReference type="Pfam" id="PF00076">
    <property type="entry name" value="RRM_1"/>
    <property type="match status" value="1"/>
</dbReference>
<dbReference type="SMART" id="SM00360">
    <property type="entry name" value="RRM"/>
    <property type="match status" value="1"/>
</dbReference>
<feature type="domain" description="RRM" evidence="2">
    <location>
        <begin position="6"/>
        <end position="80"/>
    </location>
</feature>
<reference evidence="3 4" key="1">
    <citation type="journal article" date="2021" name="Commun. Biol.">
        <title>The genome of Shorea leprosula (Dipterocarpaceae) highlights the ecological relevance of drought in aseasonal tropical rainforests.</title>
        <authorList>
            <person name="Ng K.K.S."/>
            <person name="Kobayashi M.J."/>
            <person name="Fawcett J.A."/>
            <person name="Hatakeyama M."/>
            <person name="Paape T."/>
            <person name="Ng C.H."/>
            <person name="Ang C.C."/>
            <person name="Tnah L.H."/>
            <person name="Lee C.T."/>
            <person name="Nishiyama T."/>
            <person name="Sese J."/>
            <person name="O'Brien M.J."/>
            <person name="Copetti D."/>
            <person name="Mohd Noor M.I."/>
            <person name="Ong R.C."/>
            <person name="Putra M."/>
            <person name="Sireger I.Z."/>
            <person name="Indrioko S."/>
            <person name="Kosugi Y."/>
            <person name="Izuno A."/>
            <person name="Isagi Y."/>
            <person name="Lee S.L."/>
            <person name="Shimizu K.K."/>
        </authorList>
    </citation>
    <scope>NUCLEOTIDE SEQUENCE [LARGE SCALE GENOMIC DNA]</scope>
    <source>
        <strain evidence="3">214</strain>
    </source>
</reference>
<dbReference type="AlphaFoldDB" id="A0AAV5KCV7"/>
<dbReference type="PROSITE" id="PS50102">
    <property type="entry name" value="RRM"/>
    <property type="match status" value="1"/>
</dbReference>
<dbReference type="GO" id="GO:0003723">
    <property type="term" value="F:RNA binding"/>
    <property type="evidence" value="ECO:0007669"/>
    <property type="project" value="UniProtKB-UniRule"/>
</dbReference>
<gene>
    <name evidence="3" type="ORF">SLEP1_g32282</name>
</gene>
<protein>
    <recommendedName>
        <fullName evidence="2">RRM domain-containing protein</fullName>
    </recommendedName>
</protein>
<dbReference type="Gene3D" id="3.30.70.330">
    <property type="match status" value="1"/>
</dbReference>
<dbReference type="PANTHER" id="PTHR32343:SF26">
    <property type="entry name" value="RNA-BINDING (RRM_RBD_RNP MOTIFS) FAMILY PROTEIN"/>
    <property type="match status" value="1"/>
</dbReference>
<sequence length="243" mass="26233">MNQSGYTVEVTGLSPKATEKDVFDFFAFSGAIEHMEIIRSGEYASTGYVTFKDAYSQETAVLLSGATILDQRVCITRWGNYEDDFDFWNRPSRGLEDERDSTPPQRIQLPTAGEAVSMAQDVVKTMLAKGYVLGKDALTNAKAFDESHQVSATAAARVAELSEKIGLTDKFCAGVEAVRSVDQRYQVSETTKSAISAAGRTAAAAAESVVNSSYFSRGALWVSDALNRAAKAAADMGNRGLQH</sequence>
<keyword evidence="1" id="KW-0694">RNA-binding</keyword>
<dbReference type="InterPro" id="IPR035979">
    <property type="entry name" value="RBD_domain_sf"/>
</dbReference>
<evidence type="ECO:0000256" key="1">
    <source>
        <dbReference type="PROSITE-ProRule" id="PRU00176"/>
    </source>
</evidence>
<accession>A0AAV5KCV7</accession>
<evidence type="ECO:0000313" key="4">
    <source>
        <dbReference type="Proteomes" id="UP001054252"/>
    </source>
</evidence>
<comment type="caution">
    <text evidence="3">The sequence shown here is derived from an EMBL/GenBank/DDBJ whole genome shotgun (WGS) entry which is preliminary data.</text>
</comment>
<dbReference type="EMBL" id="BPVZ01000060">
    <property type="protein sequence ID" value="GKV22403.1"/>
    <property type="molecule type" value="Genomic_DNA"/>
</dbReference>